<comment type="caution">
    <text evidence="6">The sequence shown here is derived from an EMBL/GenBank/DDBJ whole genome shotgun (WGS) entry which is preliminary data.</text>
</comment>
<dbReference type="Proteomes" id="UP001139344">
    <property type="component" value="Unassembled WGS sequence"/>
</dbReference>
<dbReference type="GO" id="GO:0051537">
    <property type="term" value="F:2 iron, 2 sulfur cluster binding"/>
    <property type="evidence" value="ECO:0007669"/>
    <property type="project" value="UniProtKB-KW"/>
</dbReference>
<keyword evidence="2" id="KW-0479">Metal-binding</keyword>
<dbReference type="Pfam" id="PF01799">
    <property type="entry name" value="Fer2_2"/>
    <property type="match status" value="1"/>
</dbReference>
<dbReference type="Gene3D" id="1.10.150.120">
    <property type="entry name" value="[2Fe-2S]-binding domain"/>
    <property type="match status" value="1"/>
</dbReference>
<evidence type="ECO:0000256" key="4">
    <source>
        <dbReference type="ARBA" id="ARBA00023014"/>
    </source>
</evidence>
<gene>
    <name evidence="6" type="ORF">LU635_02385</name>
</gene>
<feature type="domain" description="2Fe-2S ferredoxin-type" evidence="5">
    <location>
        <begin position="2"/>
        <end position="78"/>
    </location>
</feature>
<dbReference type="PANTHER" id="PTHR44379">
    <property type="entry name" value="OXIDOREDUCTASE WITH IRON-SULFUR SUBUNIT"/>
    <property type="match status" value="1"/>
</dbReference>
<reference evidence="6" key="1">
    <citation type="submission" date="2021-12" db="EMBL/GenBank/DDBJ databases">
        <title>Description of Gramella crocea sp. nov., a new bacterium isolated from activated sludge.</title>
        <authorList>
            <person name="Zhang X."/>
        </authorList>
    </citation>
    <scope>NUCLEOTIDE SEQUENCE</scope>
    <source>
        <strain evidence="6">YB25</strain>
    </source>
</reference>
<proteinExistence type="predicted"/>
<dbReference type="SUPFAM" id="SSF54292">
    <property type="entry name" value="2Fe-2S ferredoxin-like"/>
    <property type="match status" value="1"/>
</dbReference>
<dbReference type="PROSITE" id="PS51085">
    <property type="entry name" value="2FE2S_FER_2"/>
    <property type="match status" value="1"/>
</dbReference>
<evidence type="ECO:0000313" key="7">
    <source>
        <dbReference type="Proteomes" id="UP001139344"/>
    </source>
</evidence>
<name>A0A9X2A4I2_9FLAO</name>
<dbReference type="InterPro" id="IPR036010">
    <property type="entry name" value="2Fe-2S_ferredoxin-like_sf"/>
</dbReference>
<dbReference type="GO" id="GO:0016491">
    <property type="term" value="F:oxidoreductase activity"/>
    <property type="evidence" value="ECO:0007669"/>
    <property type="project" value="InterPro"/>
</dbReference>
<dbReference type="SUPFAM" id="SSF47741">
    <property type="entry name" value="CO dehydrogenase ISP C-domain like"/>
    <property type="match status" value="1"/>
</dbReference>
<dbReference type="InterPro" id="IPR012675">
    <property type="entry name" value="Beta-grasp_dom_sf"/>
</dbReference>
<dbReference type="Gene3D" id="3.10.20.30">
    <property type="match status" value="1"/>
</dbReference>
<evidence type="ECO:0000259" key="5">
    <source>
        <dbReference type="PROSITE" id="PS51085"/>
    </source>
</evidence>
<dbReference type="InterPro" id="IPR036884">
    <property type="entry name" value="2Fe-2S-bd_dom_sf"/>
</dbReference>
<dbReference type="GO" id="GO:0046872">
    <property type="term" value="F:metal ion binding"/>
    <property type="evidence" value="ECO:0007669"/>
    <property type="project" value="UniProtKB-KW"/>
</dbReference>
<keyword evidence="7" id="KW-1185">Reference proteome</keyword>
<keyword evidence="1" id="KW-0001">2Fe-2S</keyword>
<keyword evidence="4" id="KW-0411">Iron-sulfur</keyword>
<organism evidence="6 7">
    <name type="scientific">Christiangramia crocea</name>
    <dbReference type="NCBI Taxonomy" id="2904124"/>
    <lineage>
        <taxon>Bacteria</taxon>
        <taxon>Pseudomonadati</taxon>
        <taxon>Bacteroidota</taxon>
        <taxon>Flavobacteriia</taxon>
        <taxon>Flavobacteriales</taxon>
        <taxon>Flavobacteriaceae</taxon>
        <taxon>Christiangramia</taxon>
    </lineage>
</organism>
<evidence type="ECO:0000256" key="2">
    <source>
        <dbReference type="ARBA" id="ARBA00022723"/>
    </source>
</evidence>
<dbReference type="Pfam" id="PF00111">
    <property type="entry name" value="Fer2"/>
    <property type="match status" value="1"/>
</dbReference>
<dbReference type="AlphaFoldDB" id="A0A9X2A4I2"/>
<protein>
    <submittedName>
        <fullName evidence="6">(2Fe-2S)-binding protein</fullName>
    </submittedName>
</protein>
<accession>A0A9X2A4I2</accession>
<keyword evidence="3" id="KW-0408">Iron</keyword>
<sequence>MDKISLTVNSKKYQLETDPETPLLYVLRNQLELNGPKYGCGYEQCGACMVLLDDKAYPSCRIPVSVVQNRDIITLKGLGNRDKLHPVQEAFLEEQAAQCGYCLNGMLISTISLLKENPDPDRAAIDEGLKRVLCRCGTHSRFIKAVEKAAAKSRLR</sequence>
<dbReference type="PANTHER" id="PTHR44379:SF6">
    <property type="entry name" value="BLR6046 PROTEIN"/>
    <property type="match status" value="1"/>
</dbReference>
<evidence type="ECO:0000256" key="1">
    <source>
        <dbReference type="ARBA" id="ARBA00022714"/>
    </source>
</evidence>
<dbReference type="EMBL" id="JAJSON010000008">
    <property type="protein sequence ID" value="MCG9970470.1"/>
    <property type="molecule type" value="Genomic_DNA"/>
</dbReference>
<dbReference type="InterPro" id="IPR001041">
    <property type="entry name" value="2Fe-2S_ferredoxin-type"/>
</dbReference>
<dbReference type="InterPro" id="IPR002888">
    <property type="entry name" value="2Fe-2S-bd"/>
</dbReference>
<dbReference type="InterPro" id="IPR051452">
    <property type="entry name" value="Diverse_Oxidoreductases"/>
</dbReference>
<evidence type="ECO:0000313" key="6">
    <source>
        <dbReference type="EMBL" id="MCG9970470.1"/>
    </source>
</evidence>
<evidence type="ECO:0000256" key="3">
    <source>
        <dbReference type="ARBA" id="ARBA00023004"/>
    </source>
</evidence>
<dbReference type="RefSeq" id="WP_240095814.1">
    <property type="nucleotide sequence ID" value="NZ_JAJSON010000008.1"/>
</dbReference>
<dbReference type="CDD" id="cd00207">
    <property type="entry name" value="fer2"/>
    <property type="match status" value="1"/>
</dbReference>